<dbReference type="SUPFAM" id="SSF53383">
    <property type="entry name" value="PLP-dependent transferases"/>
    <property type="match status" value="1"/>
</dbReference>
<evidence type="ECO:0000256" key="23">
    <source>
        <dbReference type="ARBA" id="ARBA00043798"/>
    </source>
</evidence>
<evidence type="ECO:0000256" key="26">
    <source>
        <dbReference type="ARBA" id="ARBA00044055"/>
    </source>
</evidence>
<comment type="catalytic activity">
    <reaction evidence="29">
        <text>N(omega),N(omega)-dimethyl-L-arginine + glyoxylate = 5-(3,3-dimethylguanidino)-2-oxopentanoate + glycine</text>
        <dbReference type="Rhea" id="RHEA:77311"/>
        <dbReference type="ChEBI" id="CHEBI:36655"/>
        <dbReference type="ChEBI" id="CHEBI:57305"/>
        <dbReference type="ChEBI" id="CHEBI:58326"/>
        <dbReference type="ChEBI" id="CHEBI:197301"/>
    </reaction>
</comment>
<comment type="subunit">
    <text evidence="4">Homotetramer.</text>
</comment>
<evidence type="ECO:0000256" key="17">
    <source>
        <dbReference type="ARBA" id="ARBA00043679"/>
    </source>
</evidence>
<comment type="catalytic activity">
    <reaction evidence="25">
        <text>2-oxopentanoate + N(omega),N(omega)-dimethyl-L-arginine = 5-(3,3-dimethylguanidino)-2-oxopentanoate + L-2-aminopentanoate</text>
        <dbReference type="Rhea" id="RHEA:77359"/>
        <dbReference type="ChEBI" id="CHEBI:28644"/>
        <dbReference type="ChEBI" id="CHEBI:58326"/>
        <dbReference type="ChEBI" id="CHEBI:58441"/>
        <dbReference type="ChEBI" id="CHEBI:197301"/>
    </reaction>
</comment>
<evidence type="ECO:0000256" key="22">
    <source>
        <dbReference type="ARBA" id="ARBA00043777"/>
    </source>
</evidence>
<comment type="catalytic activity">
    <reaction evidence="35">
        <text>N(omega),N('omega)-dimethyl-L-arginine + glyoxylate = 5-(3,3'-dimethylguanidino)-2-oxopentanoate + glycine</text>
        <dbReference type="Rhea" id="RHEA:77315"/>
        <dbReference type="ChEBI" id="CHEBI:36655"/>
        <dbReference type="ChEBI" id="CHEBI:57305"/>
        <dbReference type="ChEBI" id="CHEBI:197308"/>
        <dbReference type="ChEBI" id="CHEBI:197310"/>
    </reaction>
</comment>
<evidence type="ECO:0000256" key="6">
    <source>
        <dbReference type="ARBA" id="ARBA00022576"/>
    </source>
</evidence>
<evidence type="ECO:0000313" key="37">
    <source>
        <dbReference type="EMBL" id="EPB75919.1"/>
    </source>
</evidence>
<keyword evidence="8" id="KW-0663">Pyridoxal phosphate</keyword>
<sequence length="264" mass="29505">MAKGRHVKMQRVQQLKSLIPKSTVVFYKQPLLITKGEMQYLYDSDGKKYLDMFAGIVTVSVGHCHPKINAALKAQIDKLWHTTSIYYTEPILEYAEKLTAKFPSHMKVCFFVNSGSEANDLAITLARVHTGRFDILSMRNGYHGMTQAVIGATNIGTWKQPMPSGFGVLKAMAADPYGGPWGGKNCRDSPIQPKRDCSCKAGECEATDKCLTFLFPEMFRTLELNNHPGVGVADPRIAWLYRALNDGPWNFRGEPKPETETLRG</sequence>
<evidence type="ECO:0000256" key="28">
    <source>
        <dbReference type="ARBA" id="ARBA00044258"/>
    </source>
</evidence>
<evidence type="ECO:0000256" key="1">
    <source>
        <dbReference type="ARBA" id="ARBA00001933"/>
    </source>
</evidence>
<evidence type="ECO:0000256" key="2">
    <source>
        <dbReference type="ARBA" id="ARBA00004173"/>
    </source>
</evidence>
<evidence type="ECO:0000256" key="10">
    <source>
        <dbReference type="ARBA" id="ARBA00039130"/>
    </source>
</evidence>
<dbReference type="EMBL" id="KE124882">
    <property type="protein sequence ID" value="EPB75919.1"/>
    <property type="molecule type" value="Genomic_DNA"/>
</dbReference>
<comment type="catalytic activity">
    <reaction evidence="18">
        <text>(R)-3-amino-2-methylpropanoate + pyruvate = 2-methyl-3-oxopropanoate + L-alanine</text>
        <dbReference type="Rhea" id="RHEA:18393"/>
        <dbReference type="ChEBI" id="CHEBI:15361"/>
        <dbReference type="ChEBI" id="CHEBI:57700"/>
        <dbReference type="ChEBI" id="CHEBI:57731"/>
        <dbReference type="ChEBI" id="CHEBI:57972"/>
        <dbReference type="EC" id="2.6.1.40"/>
    </reaction>
    <physiologicalReaction direction="left-to-right" evidence="18">
        <dbReference type="Rhea" id="RHEA:18394"/>
    </physiologicalReaction>
</comment>
<comment type="catalytic activity">
    <reaction evidence="24">
        <text>3-oxopropanoate + L-alanine = beta-alanine + pyruvate</text>
        <dbReference type="Rhea" id="RHEA:14077"/>
        <dbReference type="ChEBI" id="CHEBI:15361"/>
        <dbReference type="ChEBI" id="CHEBI:33190"/>
        <dbReference type="ChEBI" id="CHEBI:57966"/>
        <dbReference type="ChEBI" id="CHEBI:57972"/>
        <dbReference type="EC" id="2.6.1.18"/>
    </reaction>
    <physiologicalReaction direction="right-to-left" evidence="24">
        <dbReference type="Rhea" id="RHEA:14079"/>
    </physiologicalReaction>
</comment>
<comment type="subcellular location">
    <subcellularLocation>
        <location evidence="2">Mitochondrion</location>
    </subcellularLocation>
</comment>
<comment type="catalytic activity">
    <reaction evidence="22">
        <text>L-ornithine + pyruvate = 5-amino-2-oxopentanoate + L-alanine</text>
        <dbReference type="Rhea" id="RHEA:77327"/>
        <dbReference type="ChEBI" id="CHEBI:15361"/>
        <dbReference type="ChEBI" id="CHEBI:46911"/>
        <dbReference type="ChEBI" id="CHEBI:57972"/>
        <dbReference type="ChEBI" id="CHEBI:58802"/>
    </reaction>
</comment>
<dbReference type="EC" id="2.6.1.40" evidence="10"/>
<evidence type="ECO:0000256" key="15">
    <source>
        <dbReference type="ARBA" id="ARBA00042669"/>
    </source>
</evidence>
<evidence type="ECO:0000256" key="19">
    <source>
        <dbReference type="ARBA" id="ARBA00043749"/>
    </source>
</evidence>
<dbReference type="GO" id="GO:0030170">
    <property type="term" value="F:pyridoxal phosphate binding"/>
    <property type="evidence" value="ECO:0007669"/>
    <property type="project" value="InterPro"/>
</dbReference>
<comment type="catalytic activity">
    <reaction evidence="16">
        <text>N(omega),N(omega)-dimethyl-L-arginine + pyruvate = 5-(3,3-dimethylguanidino)-2-oxopentanoate + L-alanine</text>
        <dbReference type="Rhea" id="RHEA:77303"/>
        <dbReference type="ChEBI" id="CHEBI:15361"/>
        <dbReference type="ChEBI" id="CHEBI:57972"/>
        <dbReference type="ChEBI" id="CHEBI:58326"/>
        <dbReference type="ChEBI" id="CHEBI:197301"/>
    </reaction>
</comment>
<evidence type="ECO:0000256" key="13">
    <source>
        <dbReference type="ARBA" id="ARBA00041845"/>
    </source>
</evidence>
<proteinExistence type="inferred from homology"/>
<dbReference type="Proteomes" id="UP000054495">
    <property type="component" value="Unassembled WGS sequence"/>
</dbReference>
<evidence type="ECO:0000256" key="27">
    <source>
        <dbReference type="ARBA" id="ARBA00044257"/>
    </source>
</evidence>
<evidence type="ECO:0000256" key="9">
    <source>
        <dbReference type="ARBA" id="ARBA00033660"/>
    </source>
</evidence>
<reference evidence="37 38" key="1">
    <citation type="submission" date="2013-05" db="EMBL/GenBank/DDBJ databases">
        <title>Draft genome of the parasitic nematode Anyclostoma ceylanicum.</title>
        <authorList>
            <person name="Mitreva M."/>
        </authorList>
    </citation>
    <scope>NUCLEOTIDE SEQUENCE [LARGE SCALE GENOMIC DNA]</scope>
</reference>
<comment type="similarity">
    <text evidence="3">Belongs to the class-III pyridoxal-phosphate-dependent aminotransferase family.</text>
</comment>
<evidence type="ECO:0000256" key="36">
    <source>
        <dbReference type="ARBA" id="ARBA00058068"/>
    </source>
</evidence>
<name>A0A0D6LVR6_9BILA</name>
<evidence type="ECO:0000256" key="7">
    <source>
        <dbReference type="ARBA" id="ARBA00022679"/>
    </source>
</evidence>
<dbReference type="GO" id="GO:0008453">
    <property type="term" value="F:alanine-glyoxylate transaminase activity"/>
    <property type="evidence" value="ECO:0007669"/>
    <property type="project" value="UniProtKB-EC"/>
</dbReference>
<evidence type="ECO:0000256" key="24">
    <source>
        <dbReference type="ARBA" id="ARBA00043825"/>
    </source>
</evidence>
<evidence type="ECO:0000256" key="29">
    <source>
        <dbReference type="ARBA" id="ARBA00047892"/>
    </source>
</evidence>
<dbReference type="GO" id="GO:0019481">
    <property type="term" value="P:L-alanine catabolic process, by transamination"/>
    <property type="evidence" value="ECO:0007669"/>
    <property type="project" value="TreeGrafter"/>
</dbReference>
<comment type="catalytic activity">
    <reaction evidence="9">
        <text>glyoxylate + L-alanine = glycine + pyruvate</text>
        <dbReference type="Rhea" id="RHEA:24248"/>
        <dbReference type="ChEBI" id="CHEBI:15361"/>
        <dbReference type="ChEBI" id="CHEBI:36655"/>
        <dbReference type="ChEBI" id="CHEBI:57305"/>
        <dbReference type="ChEBI" id="CHEBI:57972"/>
        <dbReference type="EC" id="2.6.1.44"/>
    </reaction>
    <physiologicalReaction direction="left-to-right" evidence="9">
        <dbReference type="Rhea" id="RHEA:24249"/>
    </physiologicalReaction>
</comment>
<dbReference type="GO" id="GO:0009436">
    <property type="term" value="P:glyoxylate catabolic process"/>
    <property type="evidence" value="ECO:0007669"/>
    <property type="project" value="TreeGrafter"/>
</dbReference>
<evidence type="ECO:0000256" key="25">
    <source>
        <dbReference type="ARBA" id="ARBA00043826"/>
    </source>
</evidence>
<evidence type="ECO:0000256" key="18">
    <source>
        <dbReference type="ARBA" id="ARBA00043726"/>
    </source>
</evidence>
<evidence type="ECO:0000256" key="20">
    <source>
        <dbReference type="ARBA" id="ARBA00043751"/>
    </source>
</evidence>
<evidence type="ECO:0000256" key="31">
    <source>
        <dbReference type="ARBA" id="ARBA00048500"/>
    </source>
</evidence>
<comment type="catalytic activity">
    <reaction evidence="23">
        <text>N(omega),N('omega)-dimethyl-L-arginine + pyruvate = 5-(3,3'-dimethylguanidino)-2-oxopentanoate + L-alanine</text>
        <dbReference type="Rhea" id="RHEA:77307"/>
        <dbReference type="ChEBI" id="CHEBI:15361"/>
        <dbReference type="ChEBI" id="CHEBI:57972"/>
        <dbReference type="ChEBI" id="CHEBI:197308"/>
        <dbReference type="ChEBI" id="CHEBI:197310"/>
    </reaction>
</comment>
<evidence type="ECO:0000256" key="21">
    <source>
        <dbReference type="ARBA" id="ARBA00043758"/>
    </source>
</evidence>
<evidence type="ECO:0000256" key="34">
    <source>
        <dbReference type="ARBA" id="ARBA00048916"/>
    </source>
</evidence>
<dbReference type="GO" id="GO:0016223">
    <property type="term" value="F:beta-alanine:pyruvate transaminase activity"/>
    <property type="evidence" value="ECO:0007669"/>
    <property type="project" value="UniProtKB-EC"/>
</dbReference>
<dbReference type="EC" id="2.6.1.44" evidence="5"/>
<keyword evidence="38" id="KW-1185">Reference proteome</keyword>
<dbReference type="InterPro" id="IPR015421">
    <property type="entry name" value="PyrdxlP-dep_Trfase_major"/>
</dbReference>
<dbReference type="Gene3D" id="3.90.1150.10">
    <property type="entry name" value="Aspartate Aminotransferase, domain 1"/>
    <property type="match status" value="1"/>
</dbReference>
<dbReference type="InterPro" id="IPR005814">
    <property type="entry name" value="Aminotrans_3"/>
</dbReference>
<comment type="catalytic activity">
    <reaction evidence="30">
        <text>L-ornithine + glyoxylate = 5-amino-2-oxopentanoate + glycine</text>
        <dbReference type="Rhea" id="RHEA:77331"/>
        <dbReference type="ChEBI" id="CHEBI:36655"/>
        <dbReference type="ChEBI" id="CHEBI:46911"/>
        <dbReference type="ChEBI" id="CHEBI:57305"/>
        <dbReference type="ChEBI" id="CHEBI:58802"/>
    </reaction>
</comment>
<evidence type="ECO:0000256" key="3">
    <source>
        <dbReference type="ARBA" id="ARBA00008954"/>
    </source>
</evidence>
<evidence type="ECO:0000256" key="32">
    <source>
        <dbReference type="ARBA" id="ARBA00048560"/>
    </source>
</evidence>
<comment type="catalytic activity">
    <reaction evidence="33">
        <text>N(omega)-methyl-L-arginine + glyoxylate = 5-(3-methylguanidino)-2-oxopentanoate + glycine</text>
        <dbReference type="Rhea" id="RHEA:77323"/>
        <dbReference type="ChEBI" id="CHEBI:36655"/>
        <dbReference type="ChEBI" id="CHEBI:57305"/>
        <dbReference type="ChEBI" id="CHEBI:114953"/>
        <dbReference type="ChEBI" id="CHEBI:197314"/>
    </reaction>
</comment>
<evidence type="ECO:0000256" key="35">
    <source>
        <dbReference type="ARBA" id="ARBA00049480"/>
    </source>
</evidence>
<dbReference type="EC" id="2.6.1.18" evidence="26"/>
<comment type="catalytic activity">
    <reaction evidence="21">
        <text>N(omega)-methyl-L-arginine + pyruvate = 5-(3-methylguanidino)-2-oxopentanoate + L-alanine</text>
        <dbReference type="Rhea" id="RHEA:77319"/>
        <dbReference type="ChEBI" id="CHEBI:15361"/>
        <dbReference type="ChEBI" id="CHEBI:57972"/>
        <dbReference type="ChEBI" id="CHEBI:114953"/>
        <dbReference type="ChEBI" id="CHEBI:197314"/>
    </reaction>
</comment>
<accession>A0A0D6LVR6</accession>
<keyword evidence="6 37" id="KW-0032">Aminotransferase</keyword>
<evidence type="ECO:0000256" key="11">
    <source>
        <dbReference type="ARBA" id="ARBA00039862"/>
    </source>
</evidence>
<evidence type="ECO:0000256" key="12">
    <source>
        <dbReference type="ARBA" id="ARBA00041662"/>
    </source>
</evidence>
<comment type="catalytic activity">
    <reaction evidence="32">
        <text>N(omega),N(omega)-dimethyl-L-arginine + 2-oxobutanoate = 5-(3,3-dimethylguanidino)-2-oxopentanoate + (2S)-2-aminobutanoate</text>
        <dbReference type="Rhea" id="RHEA:77351"/>
        <dbReference type="ChEBI" id="CHEBI:16763"/>
        <dbReference type="ChEBI" id="CHEBI:58326"/>
        <dbReference type="ChEBI" id="CHEBI:74359"/>
        <dbReference type="ChEBI" id="CHEBI:197301"/>
    </reaction>
</comment>
<comment type="cofactor">
    <cofactor evidence="1">
        <name>pyridoxal 5'-phosphate</name>
        <dbReference type="ChEBI" id="CHEBI:597326"/>
    </cofactor>
</comment>
<dbReference type="GO" id="GO:0047305">
    <property type="term" value="F:(R)-3-amino-2-methylpropionate-pyruvate transaminase activity"/>
    <property type="evidence" value="ECO:0007669"/>
    <property type="project" value="UniProtKB-EC"/>
</dbReference>
<comment type="catalytic activity">
    <reaction evidence="31">
        <text>2-oxohexanoate + N(omega),N(omega)-dimethyl-L-arginine = L-2-aminohexanoate + 5-(3,3-dimethylguanidino)-2-oxopentanoate</text>
        <dbReference type="Rhea" id="RHEA:77363"/>
        <dbReference type="ChEBI" id="CHEBI:35177"/>
        <dbReference type="ChEBI" id="CHEBI:58326"/>
        <dbReference type="ChEBI" id="CHEBI:58455"/>
        <dbReference type="ChEBI" id="CHEBI:197301"/>
    </reaction>
</comment>
<dbReference type="InterPro" id="IPR015424">
    <property type="entry name" value="PyrdxlP-dep_Trfase"/>
</dbReference>
<dbReference type="Pfam" id="PF00202">
    <property type="entry name" value="Aminotran_3"/>
    <property type="match status" value="1"/>
</dbReference>
<gene>
    <name evidence="37" type="ORF">ANCCEY_04980</name>
</gene>
<evidence type="ECO:0000256" key="8">
    <source>
        <dbReference type="ARBA" id="ARBA00022898"/>
    </source>
</evidence>
<evidence type="ECO:0000256" key="16">
    <source>
        <dbReference type="ARBA" id="ARBA00043669"/>
    </source>
</evidence>
<keyword evidence="7 37" id="KW-0808">Transferase</keyword>
<evidence type="ECO:0000256" key="5">
    <source>
        <dbReference type="ARBA" id="ARBA00013049"/>
    </source>
</evidence>
<evidence type="ECO:0000256" key="30">
    <source>
        <dbReference type="ARBA" id="ARBA00048264"/>
    </source>
</evidence>
<dbReference type="InterPro" id="IPR015422">
    <property type="entry name" value="PyrdxlP-dep_Trfase_small"/>
</dbReference>
<comment type="function">
    <text evidence="36">Multifunctional aminotransferase with a broad substrate specificity. Catalyzes the conversion of glyoxylate to glycine using alanine as the amino donor. Catalyzes metabolism of not L- but the D-isomer of D-beta-aminoisobutyric acid to generate 2-methyl-3-oxopropanoate and alanine. Catalyzes the transfer of the amino group from beta-alanine to pyruvate to yield L-alanine and 3-oxopropanoate. Can metabolize NG-monomethyl-L-arginine (NMMA), asymmetric NG,NG-dimethyl-L-arginine (ADMA) and symmetric NG,N'G-dimethyl-L-arginine (SDMA). ADMA is a potent inhibitor of nitric-oxide (NO) synthase, and this activity provides mechanism through which the kidney regulates blood pressure.</text>
</comment>
<organism evidence="37 38">
    <name type="scientific">Ancylostoma ceylanicum</name>
    <dbReference type="NCBI Taxonomy" id="53326"/>
    <lineage>
        <taxon>Eukaryota</taxon>
        <taxon>Metazoa</taxon>
        <taxon>Ecdysozoa</taxon>
        <taxon>Nematoda</taxon>
        <taxon>Chromadorea</taxon>
        <taxon>Rhabditida</taxon>
        <taxon>Rhabditina</taxon>
        <taxon>Rhabditomorpha</taxon>
        <taxon>Strongyloidea</taxon>
        <taxon>Ancylostomatidae</taxon>
        <taxon>Ancylostomatinae</taxon>
        <taxon>Ancylostoma</taxon>
    </lineage>
</organism>
<evidence type="ECO:0000256" key="14">
    <source>
        <dbReference type="ARBA" id="ARBA00042611"/>
    </source>
</evidence>
<dbReference type="AlphaFoldDB" id="A0A0D6LVR6"/>
<dbReference type="PANTHER" id="PTHR45688">
    <property type="match status" value="1"/>
</dbReference>
<evidence type="ECO:0000313" key="38">
    <source>
        <dbReference type="Proteomes" id="UP000054495"/>
    </source>
</evidence>
<dbReference type="GO" id="GO:0005739">
    <property type="term" value="C:mitochondrion"/>
    <property type="evidence" value="ECO:0007669"/>
    <property type="project" value="UniProtKB-SubCell"/>
</dbReference>
<dbReference type="Gene3D" id="3.40.640.10">
    <property type="entry name" value="Type I PLP-dependent aspartate aminotransferase-like (Major domain)"/>
    <property type="match status" value="1"/>
</dbReference>
<comment type="catalytic activity">
    <reaction evidence="17">
        <text>(2S)-2-aminobutanoate + glyoxylate = 2-oxobutanoate + glycine</text>
        <dbReference type="Rhea" id="RHEA:77339"/>
        <dbReference type="ChEBI" id="CHEBI:16763"/>
        <dbReference type="ChEBI" id="CHEBI:36655"/>
        <dbReference type="ChEBI" id="CHEBI:57305"/>
        <dbReference type="ChEBI" id="CHEBI:74359"/>
    </reaction>
</comment>
<comment type="catalytic activity">
    <reaction evidence="19">
        <text>N(omega),N(omega)-dimethyl-L-arginine + oxaloacetate = 5-(3,3-dimethylguanidino)-2-oxopentanoate + L-aspartate</text>
        <dbReference type="Rhea" id="RHEA:77343"/>
        <dbReference type="ChEBI" id="CHEBI:16452"/>
        <dbReference type="ChEBI" id="CHEBI:29991"/>
        <dbReference type="ChEBI" id="CHEBI:58326"/>
        <dbReference type="ChEBI" id="CHEBI:197301"/>
    </reaction>
</comment>
<dbReference type="PANTHER" id="PTHR45688:SF3">
    <property type="entry name" value="ALANINE--GLYOXYLATE AMINOTRANSFERASE 2, MITOCHONDRIAL"/>
    <property type="match status" value="1"/>
</dbReference>
<evidence type="ECO:0000256" key="4">
    <source>
        <dbReference type="ARBA" id="ARBA00011881"/>
    </source>
</evidence>
<protein>
    <recommendedName>
        <fullName evidence="11">Alanine--glyoxylate aminotransferase 2, mitochondrial</fullName>
        <ecNumber evidence="26">2.6.1.18</ecNumber>
        <ecNumber evidence="10">2.6.1.40</ecNumber>
        <ecNumber evidence="5">2.6.1.44</ecNumber>
    </recommendedName>
    <alternativeName>
        <fullName evidence="12">(R)-3-amino-2-methylpropionate--pyruvate transaminase</fullName>
    </alternativeName>
    <alternativeName>
        <fullName evidence="14">Beta-ALAAT II</fullName>
    </alternativeName>
    <alternativeName>
        <fullName evidence="15">Beta-alanine-pyruvate aminotransferase</fullName>
    </alternativeName>
    <alternativeName>
        <fullName evidence="28">D-3-aminoisobutyrate-pyruvate aminotransferase</fullName>
    </alternativeName>
    <alternativeName>
        <fullName evidence="13">D-AIBAT</fullName>
    </alternativeName>
    <alternativeName>
        <fullName evidence="27">D-beta-aminoisobutyrate-pyruvate aminotransferase</fullName>
    </alternativeName>
</protein>
<evidence type="ECO:0000256" key="33">
    <source>
        <dbReference type="ARBA" id="ARBA00048760"/>
    </source>
</evidence>
<comment type="catalytic activity">
    <reaction evidence="20">
        <text>2-oxobutanoate + L-alanine = (2S)-2-aminobutanoate + pyruvate</text>
        <dbReference type="Rhea" id="RHEA:77355"/>
        <dbReference type="ChEBI" id="CHEBI:15361"/>
        <dbReference type="ChEBI" id="CHEBI:16763"/>
        <dbReference type="ChEBI" id="CHEBI:57972"/>
        <dbReference type="ChEBI" id="CHEBI:74359"/>
        <dbReference type="EC" id="2.6.1.44"/>
    </reaction>
</comment>
<comment type="catalytic activity">
    <reaction evidence="34">
        <text>oxaloacetate + L-alanine = L-aspartate + pyruvate</text>
        <dbReference type="Rhea" id="RHEA:77347"/>
        <dbReference type="ChEBI" id="CHEBI:15361"/>
        <dbReference type="ChEBI" id="CHEBI:16452"/>
        <dbReference type="ChEBI" id="CHEBI:29991"/>
        <dbReference type="ChEBI" id="CHEBI:57972"/>
    </reaction>
</comment>